<dbReference type="Pfam" id="PF00158">
    <property type="entry name" value="Sigma54_activat"/>
    <property type="match status" value="1"/>
</dbReference>
<dbReference type="InterPro" id="IPR025943">
    <property type="entry name" value="Sigma_54_int_dom_ATP-bd_2"/>
</dbReference>
<keyword evidence="3" id="KW-0805">Transcription regulation</keyword>
<proteinExistence type="predicted"/>
<dbReference type="CDD" id="cd00009">
    <property type="entry name" value="AAA"/>
    <property type="match status" value="1"/>
</dbReference>
<organism evidence="9 10">
    <name type="scientific">Desulfoluna limicola</name>
    <dbReference type="NCBI Taxonomy" id="2810562"/>
    <lineage>
        <taxon>Bacteria</taxon>
        <taxon>Pseudomonadati</taxon>
        <taxon>Thermodesulfobacteriota</taxon>
        <taxon>Desulfobacteria</taxon>
        <taxon>Desulfobacterales</taxon>
        <taxon>Desulfolunaceae</taxon>
        <taxon>Desulfoluna</taxon>
    </lineage>
</organism>
<evidence type="ECO:0000259" key="8">
    <source>
        <dbReference type="PROSITE" id="PS50110"/>
    </source>
</evidence>
<evidence type="ECO:0000256" key="4">
    <source>
        <dbReference type="ARBA" id="ARBA00023125"/>
    </source>
</evidence>
<evidence type="ECO:0000256" key="2">
    <source>
        <dbReference type="ARBA" id="ARBA00022840"/>
    </source>
</evidence>
<dbReference type="InterPro" id="IPR009057">
    <property type="entry name" value="Homeodomain-like_sf"/>
</dbReference>
<dbReference type="InterPro" id="IPR003593">
    <property type="entry name" value="AAA+_ATPase"/>
</dbReference>
<evidence type="ECO:0000256" key="1">
    <source>
        <dbReference type="ARBA" id="ARBA00022741"/>
    </source>
</evidence>
<keyword evidence="5" id="KW-0804">Transcription</keyword>
<dbReference type="CDD" id="cd00156">
    <property type="entry name" value="REC"/>
    <property type="match status" value="1"/>
</dbReference>
<dbReference type="Pfam" id="PF25601">
    <property type="entry name" value="AAA_lid_14"/>
    <property type="match status" value="1"/>
</dbReference>
<dbReference type="EMBL" id="AP024488">
    <property type="protein sequence ID" value="BCS94788.1"/>
    <property type="molecule type" value="Genomic_DNA"/>
</dbReference>
<dbReference type="SUPFAM" id="SSF52540">
    <property type="entry name" value="P-loop containing nucleoside triphosphate hydrolases"/>
    <property type="match status" value="1"/>
</dbReference>
<dbReference type="Gene3D" id="1.10.8.60">
    <property type="match status" value="1"/>
</dbReference>
<evidence type="ECO:0000256" key="3">
    <source>
        <dbReference type="ARBA" id="ARBA00023015"/>
    </source>
</evidence>
<reference evidence="9 10" key="1">
    <citation type="submission" date="2021-02" db="EMBL/GenBank/DDBJ databases">
        <title>Complete genome of Desulfoluna sp. strain ASN36.</title>
        <authorList>
            <person name="Takahashi A."/>
            <person name="Kojima H."/>
            <person name="Fukui M."/>
        </authorList>
    </citation>
    <scope>NUCLEOTIDE SEQUENCE [LARGE SCALE GENOMIC DNA]</scope>
    <source>
        <strain evidence="9 10">ASN36</strain>
    </source>
</reference>
<dbReference type="PROSITE" id="PS00675">
    <property type="entry name" value="SIGMA54_INTERACT_1"/>
    <property type="match status" value="1"/>
</dbReference>
<name>A0ABM7PCA6_9BACT</name>
<evidence type="ECO:0000259" key="7">
    <source>
        <dbReference type="PROSITE" id="PS50045"/>
    </source>
</evidence>
<dbReference type="InterPro" id="IPR002078">
    <property type="entry name" value="Sigma_54_int"/>
</dbReference>
<protein>
    <submittedName>
        <fullName evidence="9">Fis family transcriptional regulator</fullName>
    </submittedName>
</protein>
<feature type="modified residue" description="4-aspartylphosphate" evidence="6">
    <location>
        <position position="64"/>
    </location>
</feature>
<keyword evidence="2" id="KW-0067">ATP-binding</keyword>
<dbReference type="InterPro" id="IPR011006">
    <property type="entry name" value="CheY-like_superfamily"/>
</dbReference>
<dbReference type="SUPFAM" id="SSF46689">
    <property type="entry name" value="Homeodomain-like"/>
    <property type="match status" value="1"/>
</dbReference>
<evidence type="ECO:0000313" key="9">
    <source>
        <dbReference type="EMBL" id="BCS94788.1"/>
    </source>
</evidence>
<dbReference type="InterPro" id="IPR025662">
    <property type="entry name" value="Sigma_54_int_dom_ATP-bd_1"/>
</dbReference>
<accession>A0ABM7PCA6</accession>
<feature type="domain" description="Sigma-54 factor interaction" evidence="7">
    <location>
        <begin position="148"/>
        <end position="377"/>
    </location>
</feature>
<dbReference type="PANTHER" id="PTHR32071">
    <property type="entry name" value="TRANSCRIPTIONAL REGULATORY PROTEIN"/>
    <property type="match status" value="1"/>
</dbReference>
<keyword evidence="6" id="KW-0597">Phosphoprotein</keyword>
<evidence type="ECO:0000313" key="10">
    <source>
        <dbReference type="Proteomes" id="UP001320148"/>
    </source>
</evidence>
<dbReference type="InterPro" id="IPR027417">
    <property type="entry name" value="P-loop_NTPase"/>
</dbReference>
<dbReference type="PROSITE" id="PS50045">
    <property type="entry name" value="SIGMA54_INTERACT_4"/>
    <property type="match status" value="1"/>
</dbReference>
<dbReference type="Proteomes" id="UP001320148">
    <property type="component" value="Chromosome"/>
</dbReference>
<dbReference type="SMART" id="SM00448">
    <property type="entry name" value="REC"/>
    <property type="match status" value="1"/>
</dbReference>
<evidence type="ECO:0000256" key="6">
    <source>
        <dbReference type="PROSITE-ProRule" id="PRU00169"/>
    </source>
</evidence>
<dbReference type="PROSITE" id="PS50110">
    <property type="entry name" value="RESPONSE_REGULATORY"/>
    <property type="match status" value="1"/>
</dbReference>
<gene>
    <name evidence="9" type="ORF">DSLASN_04200</name>
</gene>
<dbReference type="Gene3D" id="3.40.50.2300">
    <property type="match status" value="1"/>
</dbReference>
<dbReference type="PROSITE" id="PS00676">
    <property type="entry name" value="SIGMA54_INTERACT_2"/>
    <property type="match status" value="1"/>
</dbReference>
<dbReference type="SMART" id="SM00382">
    <property type="entry name" value="AAA"/>
    <property type="match status" value="1"/>
</dbReference>
<dbReference type="Gene3D" id="3.40.50.300">
    <property type="entry name" value="P-loop containing nucleotide triphosphate hydrolases"/>
    <property type="match status" value="1"/>
</dbReference>
<keyword evidence="4" id="KW-0238">DNA-binding</keyword>
<sequence>MTAGRSNMEVQKQALVLVVDDDQLFFESMKSLITRMGHQACGAGSLSEAHTRLKSEPVDIILLDLFLPDGMGIDHIESFCQSPSGPALIMITGKGDPDSAGLAIKRGALDFLVKPSSIHDTRQAITRALTHRQTIRSYQSPQLSLNTIIGKSEPIRHCFDMAARAAGCHSGVLITGETGTGKELFARTIHENSPRKTHNFVTVDCAALTETLVESTLFGHRKGAFTSADQDRTGLVNAANKGTLFLDEIGEMPLSLQKTFLRVLQEKRYRPVGKTTEVKSDFRLIAATNRDLSRMVDEGRFRRDLLFRLRAFTLELPPLRNRIEDIKPLAEHHARGLAARYGIPVKQFESGFFAMLKRCPWPGNVRELFNVIEHAFFATGDRSTIHVMDLPQELRIEVAQLSVRMGLSAQNHQSTAENTTDEDLKDFFANGEPSIKDVRNRVESRYLEEIIRHTEGDVHRMLDISGLSRSHLYAMLKRFDLTKFLKK</sequence>
<dbReference type="SUPFAM" id="SSF52172">
    <property type="entry name" value="CheY-like"/>
    <property type="match status" value="1"/>
</dbReference>
<dbReference type="Gene3D" id="1.10.10.60">
    <property type="entry name" value="Homeodomain-like"/>
    <property type="match status" value="1"/>
</dbReference>
<dbReference type="PANTHER" id="PTHR32071:SF113">
    <property type="entry name" value="ALGINATE BIOSYNTHESIS TRANSCRIPTIONAL REGULATORY PROTEIN ALGB"/>
    <property type="match status" value="1"/>
</dbReference>
<dbReference type="InterPro" id="IPR025944">
    <property type="entry name" value="Sigma_54_int_dom_CS"/>
</dbReference>
<dbReference type="InterPro" id="IPR001789">
    <property type="entry name" value="Sig_transdc_resp-reg_receiver"/>
</dbReference>
<dbReference type="PROSITE" id="PS00688">
    <property type="entry name" value="SIGMA54_INTERACT_3"/>
    <property type="match status" value="1"/>
</dbReference>
<keyword evidence="10" id="KW-1185">Reference proteome</keyword>
<dbReference type="Pfam" id="PF00072">
    <property type="entry name" value="Response_reg"/>
    <property type="match status" value="1"/>
</dbReference>
<keyword evidence="1" id="KW-0547">Nucleotide-binding</keyword>
<feature type="domain" description="Response regulatory" evidence="8">
    <location>
        <begin position="15"/>
        <end position="129"/>
    </location>
</feature>
<dbReference type="InterPro" id="IPR058031">
    <property type="entry name" value="AAA_lid_NorR"/>
</dbReference>
<evidence type="ECO:0000256" key="5">
    <source>
        <dbReference type="ARBA" id="ARBA00023163"/>
    </source>
</evidence>